<dbReference type="PANTHER" id="PTHR12835:SF5">
    <property type="entry name" value="BIOTIN--PROTEIN LIGASE"/>
    <property type="match status" value="1"/>
</dbReference>
<dbReference type="SUPFAM" id="SSF50037">
    <property type="entry name" value="C-terminal domain of transcriptional repressors"/>
    <property type="match status" value="1"/>
</dbReference>
<dbReference type="SUPFAM" id="SSF55681">
    <property type="entry name" value="Class II aaRS and biotin synthetases"/>
    <property type="match status" value="1"/>
</dbReference>
<keyword evidence="1 8" id="KW-0436">Ligase</keyword>
<evidence type="ECO:0000256" key="2">
    <source>
        <dbReference type="ARBA" id="ARBA00022741"/>
    </source>
</evidence>
<dbReference type="PROSITE" id="PS51733">
    <property type="entry name" value="BPL_LPL_CATALYTIC"/>
    <property type="match status" value="1"/>
</dbReference>
<keyword evidence="4" id="KW-0092">Biotin</keyword>
<dbReference type="InterPro" id="IPR008988">
    <property type="entry name" value="Transcriptional_repressor_C"/>
</dbReference>
<dbReference type="GO" id="GO:0005737">
    <property type="term" value="C:cytoplasm"/>
    <property type="evidence" value="ECO:0007669"/>
    <property type="project" value="TreeGrafter"/>
</dbReference>
<dbReference type="InterPro" id="IPR003142">
    <property type="entry name" value="BPL_C"/>
</dbReference>
<dbReference type="Pfam" id="PF02237">
    <property type="entry name" value="BPL_C"/>
    <property type="match status" value="1"/>
</dbReference>
<keyword evidence="3" id="KW-0067">ATP-binding</keyword>
<dbReference type="Gene3D" id="3.30.930.10">
    <property type="entry name" value="Bira Bifunctional Protein, Domain 2"/>
    <property type="match status" value="1"/>
</dbReference>
<dbReference type="InterPro" id="IPR004143">
    <property type="entry name" value="BPL_LPL_catalytic"/>
</dbReference>
<accession>A0A6S6SY07</accession>
<evidence type="ECO:0000259" key="7">
    <source>
        <dbReference type="PROSITE" id="PS51733"/>
    </source>
</evidence>
<evidence type="ECO:0000256" key="3">
    <source>
        <dbReference type="ARBA" id="ARBA00022840"/>
    </source>
</evidence>
<evidence type="ECO:0000256" key="4">
    <source>
        <dbReference type="ARBA" id="ARBA00023267"/>
    </source>
</evidence>
<evidence type="ECO:0000256" key="5">
    <source>
        <dbReference type="ARBA" id="ARBA00024227"/>
    </source>
</evidence>
<dbReference type="InterPro" id="IPR045864">
    <property type="entry name" value="aa-tRNA-synth_II/BPL/LPL"/>
</dbReference>
<proteinExistence type="predicted"/>
<dbReference type="AlphaFoldDB" id="A0A6S6SY07"/>
<protein>
    <recommendedName>
        <fullName evidence="5">biotin--[biotin carboxyl-carrier protein] ligase</fullName>
        <ecNumber evidence="5">6.3.4.15</ecNumber>
    </recommendedName>
</protein>
<gene>
    <name evidence="8" type="ORF">HELGO_WM32191</name>
</gene>
<dbReference type="InterPro" id="IPR004408">
    <property type="entry name" value="Biotin_CoA_COase_ligase"/>
</dbReference>
<dbReference type="PANTHER" id="PTHR12835">
    <property type="entry name" value="BIOTIN PROTEIN LIGASE"/>
    <property type="match status" value="1"/>
</dbReference>
<evidence type="ECO:0000256" key="1">
    <source>
        <dbReference type="ARBA" id="ARBA00022598"/>
    </source>
</evidence>
<reference evidence="8" key="1">
    <citation type="submission" date="2020-01" db="EMBL/GenBank/DDBJ databases">
        <authorList>
            <person name="Meier V. D."/>
            <person name="Meier V D."/>
        </authorList>
    </citation>
    <scope>NUCLEOTIDE SEQUENCE</scope>
    <source>
        <strain evidence="8">HLG_WM_MAG_09</strain>
    </source>
</reference>
<dbReference type="GO" id="GO:0005524">
    <property type="term" value="F:ATP binding"/>
    <property type="evidence" value="ECO:0007669"/>
    <property type="project" value="UniProtKB-KW"/>
</dbReference>
<comment type="catalytic activity">
    <reaction evidence="6">
        <text>biotin + L-lysyl-[protein] + ATP = N(6)-biotinyl-L-lysyl-[protein] + AMP + diphosphate + H(+)</text>
        <dbReference type="Rhea" id="RHEA:11756"/>
        <dbReference type="Rhea" id="RHEA-COMP:9752"/>
        <dbReference type="Rhea" id="RHEA-COMP:10505"/>
        <dbReference type="ChEBI" id="CHEBI:15378"/>
        <dbReference type="ChEBI" id="CHEBI:29969"/>
        <dbReference type="ChEBI" id="CHEBI:30616"/>
        <dbReference type="ChEBI" id="CHEBI:33019"/>
        <dbReference type="ChEBI" id="CHEBI:57586"/>
        <dbReference type="ChEBI" id="CHEBI:83144"/>
        <dbReference type="ChEBI" id="CHEBI:456215"/>
        <dbReference type="EC" id="6.3.4.15"/>
    </reaction>
</comment>
<dbReference type="EC" id="6.3.4.15" evidence="5"/>
<dbReference type="Gene3D" id="2.30.30.100">
    <property type="match status" value="1"/>
</dbReference>
<dbReference type="NCBIfam" id="TIGR00121">
    <property type="entry name" value="birA_ligase"/>
    <property type="match status" value="1"/>
</dbReference>
<sequence>MLQNTDIPLDPSVILAGLSAETLTGVGNIHTFTELASTNEWLLENGVCGDVCLAEKQTAGRGRRGRVWQSPAQKNIYFSMRWCFDTVPEHYGSLSLYVGLAVARALQEVGLNGHGLKWPNDIYYNGRKLGGILLQTAQPLQQVVIGIGLNVNMQVGDVQDIDQPWCGLAEVLGHSVDRNHLLTVLLKHLVPVLRAFSGYNNQQFIQDWQQWDILHGRDVLVHTGSAVLSGKAQGIDEQGQLSVLLDSGVRQCFSSADVSVRW</sequence>
<feature type="domain" description="BPL/LPL catalytic" evidence="7">
    <location>
        <begin position="17"/>
        <end position="197"/>
    </location>
</feature>
<dbReference type="CDD" id="cd16442">
    <property type="entry name" value="BPL"/>
    <property type="match status" value="1"/>
</dbReference>
<organism evidence="8">
    <name type="scientific">uncultured Thiotrichaceae bacterium</name>
    <dbReference type="NCBI Taxonomy" id="298394"/>
    <lineage>
        <taxon>Bacteria</taxon>
        <taxon>Pseudomonadati</taxon>
        <taxon>Pseudomonadota</taxon>
        <taxon>Gammaproteobacteria</taxon>
        <taxon>Thiotrichales</taxon>
        <taxon>Thiotrichaceae</taxon>
        <taxon>environmental samples</taxon>
    </lineage>
</organism>
<dbReference type="GO" id="GO:0004077">
    <property type="term" value="F:biotin--[biotin carboxyl-carrier protein] ligase activity"/>
    <property type="evidence" value="ECO:0007669"/>
    <property type="project" value="UniProtKB-EC"/>
</dbReference>
<dbReference type="Pfam" id="PF03099">
    <property type="entry name" value="BPL_LplA_LipB"/>
    <property type="match status" value="1"/>
</dbReference>
<evidence type="ECO:0000256" key="6">
    <source>
        <dbReference type="ARBA" id="ARBA00047846"/>
    </source>
</evidence>
<dbReference type="EMBL" id="CACVAT010000134">
    <property type="protein sequence ID" value="CAA6809387.1"/>
    <property type="molecule type" value="Genomic_DNA"/>
</dbReference>
<keyword evidence="2" id="KW-0547">Nucleotide-binding</keyword>
<name>A0A6S6SY07_9GAMM</name>
<evidence type="ECO:0000313" key="8">
    <source>
        <dbReference type="EMBL" id="CAA6809387.1"/>
    </source>
</evidence>